<evidence type="ECO:0000313" key="1">
    <source>
        <dbReference type="EMBL" id="SVD90331.1"/>
    </source>
</evidence>
<feature type="non-terminal residue" evidence="1">
    <location>
        <position position="156"/>
    </location>
</feature>
<dbReference type="InterPro" id="IPR009078">
    <property type="entry name" value="Ferritin-like_SF"/>
</dbReference>
<evidence type="ECO:0008006" key="2">
    <source>
        <dbReference type="Google" id="ProtNLM"/>
    </source>
</evidence>
<dbReference type="AlphaFoldDB" id="A0A382Z4D0"/>
<proteinExistence type="predicted"/>
<sequence length="156" mass="17424">MNEKSFEDLIVRVGADFDATFTWDYDRDGGGLDRLYEKAKRAQWNVSDDLDWSTDVDPERLIHLQAEESGVPPGYPARALADMDGSPVASWTEDQWVEFAVHSQCASLSQFLHGEQGALLVAARLVEAVPAIDAKYYGATQVVDEARHVEAFSRYL</sequence>
<gene>
    <name evidence="1" type="ORF">METZ01_LOCUS443185</name>
</gene>
<protein>
    <recommendedName>
        <fullName evidence="2">Ferritin-like domain-containing protein</fullName>
    </recommendedName>
</protein>
<dbReference type="Gene3D" id="1.10.620.20">
    <property type="entry name" value="Ribonucleotide Reductase, subunit A"/>
    <property type="match status" value="1"/>
</dbReference>
<dbReference type="EMBL" id="UINC01180904">
    <property type="protein sequence ID" value="SVD90331.1"/>
    <property type="molecule type" value="Genomic_DNA"/>
</dbReference>
<accession>A0A382Z4D0</accession>
<reference evidence="1" key="1">
    <citation type="submission" date="2018-05" db="EMBL/GenBank/DDBJ databases">
        <authorList>
            <person name="Lanie J.A."/>
            <person name="Ng W.-L."/>
            <person name="Kazmierczak K.M."/>
            <person name="Andrzejewski T.M."/>
            <person name="Davidsen T.M."/>
            <person name="Wayne K.J."/>
            <person name="Tettelin H."/>
            <person name="Glass J.I."/>
            <person name="Rusch D."/>
            <person name="Podicherti R."/>
            <person name="Tsui H.-C.T."/>
            <person name="Winkler M.E."/>
        </authorList>
    </citation>
    <scope>NUCLEOTIDE SEQUENCE</scope>
</reference>
<name>A0A382Z4D0_9ZZZZ</name>
<feature type="non-terminal residue" evidence="1">
    <location>
        <position position="1"/>
    </location>
</feature>
<dbReference type="CDD" id="cd00657">
    <property type="entry name" value="Ferritin_like"/>
    <property type="match status" value="1"/>
</dbReference>
<dbReference type="GO" id="GO:0016491">
    <property type="term" value="F:oxidoreductase activity"/>
    <property type="evidence" value="ECO:0007669"/>
    <property type="project" value="InterPro"/>
</dbReference>
<dbReference type="SUPFAM" id="SSF47240">
    <property type="entry name" value="Ferritin-like"/>
    <property type="match status" value="1"/>
</dbReference>
<organism evidence="1">
    <name type="scientific">marine metagenome</name>
    <dbReference type="NCBI Taxonomy" id="408172"/>
    <lineage>
        <taxon>unclassified sequences</taxon>
        <taxon>metagenomes</taxon>
        <taxon>ecological metagenomes</taxon>
    </lineage>
</organism>
<dbReference type="InterPro" id="IPR012348">
    <property type="entry name" value="RNR-like"/>
</dbReference>